<dbReference type="Gene3D" id="3.40.50.620">
    <property type="entry name" value="HUPs"/>
    <property type="match status" value="1"/>
</dbReference>
<feature type="domain" description="Diphthamide synthase" evidence="1">
    <location>
        <begin position="4"/>
        <end position="217"/>
    </location>
</feature>
<dbReference type="GO" id="GO:0017178">
    <property type="term" value="F:diphthine-ammonia ligase activity"/>
    <property type="evidence" value="ECO:0007669"/>
    <property type="project" value="UniProtKB-EC"/>
</dbReference>
<sequence>MPGRAFASFSGGKDCHLSIFLAQKAGFKVEYLLNMTHQNGEVSRSHHLPASVIQKQAEKMNLQLIQRGTSWENYEENYRQVLRELRQKGITHGVFGDIDLEEHREWVERVCYSEGIEPFLPLWKKDHQEIARMIVKEGFKAHIIVVNDRFLTPDFLGKPYTLALIEELNKRGVDPCAESGEFHTLVIDGPLYREPLEFEFGEIKQEEHYHFLEVKLATPV</sequence>
<dbReference type="InterPro" id="IPR014729">
    <property type="entry name" value="Rossmann-like_a/b/a_fold"/>
</dbReference>
<name>A0ABZ2YC91_9BACT</name>
<evidence type="ECO:0000313" key="2">
    <source>
        <dbReference type="EMBL" id="WZL76614.1"/>
    </source>
</evidence>
<evidence type="ECO:0000313" key="3">
    <source>
        <dbReference type="Proteomes" id="UP001461341"/>
    </source>
</evidence>
<reference evidence="2 3" key="1">
    <citation type="submission" date="2023-03" db="EMBL/GenBank/DDBJ databases">
        <title>Novel Species.</title>
        <authorList>
            <person name="Ma S."/>
        </authorList>
    </citation>
    <scope>NUCLEOTIDE SEQUENCE [LARGE SCALE GENOMIC DNA]</scope>
    <source>
        <strain evidence="2 3">B11</strain>
    </source>
</reference>
<dbReference type="InterPro" id="IPR002761">
    <property type="entry name" value="Diphthami_syn_dom"/>
</dbReference>
<protein>
    <submittedName>
        <fullName evidence="2">Diphthine--ammonia ligase</fullName>
        <ecNumber evidence="2">6.3.1.14</ecNumber>
    </submittedName>
</protein>
<dbReference type="EMBL" id="CP121689">
    <property type="protein sequence ID" value="WZL76614.1"/>
    <property type="molecule type" value="Genomic_DNA"/>
</dbReference>
<dbReference type="Gene3D" id="3.90.1490.10">
    <property type="entry name" value="putative n-type atp pyrophosphatase, domain 2"/>
    <property type="match status" value="1"/>
</dbReference>
<proteinExistence type="predicted"/>
<organism evidence="2 3">
    <name type="scientific">Thermatribacter velox</name>
    <dbReference type="NCBI Taxonomy" id="3039681"/>
    <lineage>
        <taxon>Bacteria</taxon>
        <taxon>Pseudomonadati</taxon>
        <taxon>Atribacterota</taxon>
        <taxon>Atribacteria</taxon>
        <taxon>Atribacterales</taxon>
        <taxon>Thermatribacteraceae</taxon>
        <taxon>Thermatribacter</taxon>
    </lineage>
</organism>
<keyword evidence="2" id="KW-0436">Ligase</keyword>
<dbReference type="Proteomes" id="UP001461341">
    <property type="component" value="Chromosome"/>
</dbReference>
<dbReference type="CDD" id="cd01994">
    <property type="entry name" value="AANH_PF0828-like"/>
    <property type="match status" value="1"/>
</dbReference>
<accession>A0ABZ2YC91</accession>
<dbReference type="EC" id="6.3.1.14" evidence="2"/>
<dbReference type="PANTHER" id="PTHR12196">
    <property type="entry name" value="DOMAIN OF UNKNOWN FUNCTION 71 DUF71 -CONTAINING PROTEIN"/>
    <property type="match status" value="1"/>
</dbReference>
<dbReference type="RefSeq" id="WP_369018778.1">
    <property type="nucleotide sequence ID" value="NZ_CP121689.1"/>
</dbReference>
<keyword evidence="3" id="KW-1185">Reference proteome</keyword>
<dbReference type="PIRSF" id="PIRSF039123">
    <property type="entry name" value="Diphthamide_synthase"/>
    <property type="match status" value="1"/>
</dbReference>
<dbReference type="NCBIfam" id="TIGR00290">
    <property type="entry name" value="MJ0570_dom"/>
    <property type="match status" value="1"/>
</dbReference>
<dbReference type="Pfam" id="PF01902">
    <property type="entry name" value="Diphthami_syn_2"/>
    <property type="match status" value="1"/>
</dbReference>
<dbReference type="PANTHER" id="PTHR12196:SF2">
    <property type="entry name" value="DIPHTHINE--AMMONIA LIGASE"/>
    <property type="match status" value="1"/>
</dbReference>
<dbReference type="InterPro" id="IPR030662">
    <property type="entry name" value="DPH6/MJ0570"/>
</dbReference>
<evidence type="ECO:0000259" key="1">
    <source>
        <dbReference type="Pfam" id="PF01902"/>
    </source>
</evidence>
<gene>
    <name evidence="2" type="ORF">QBE54_02455</name>
</gene>
<dbReference type="SUPFAM" id="SSF52402">
    <property type="entry name" value="Adenine nucleotide alpha hydrolases-like"/>
    <property type="match status" value="1"/>
</dbReference>